<evidence type="ECO:0000256" key="3">
    <source>
        <dbReference type="ARBA" id="ARBA00022801"/>
    </source>
</evidence>
<dbReference type="NCBIfam" id="TIGR01662">
    <property type="entry name" value="HAD-SF-IIIA"/>
    <property type="match status" value="1"/>
</dbReference>
<evidence type="ECO:0000313" key="8">
    <source>
        <dbReference type="Proteomes" id="UP000596035"/>
    </source>
</evidence>
<keyword evidence="1" id="KW-0963">Cytoplasm</keyword>
<name>A0A1Z2XQ17_9FIRM</name>
<dbReference type="InterPro" id="IPR006543">
    <property type="entry name" value="Histidinol-phos"/>
</dbReference>
<evidence type="ECO:0000313" key="6">
    <source>
        <dbReference type="EMBL" id="QQR29789.1"/>
    </source>
</evidence>
<dbReference type="NCBIfam" id="TIGR01656">
    <property type="entry name" value="Histidinol-ppas"/>
    <property type="match status" value="1"/>
</dbReference>
<dbReference type="InterPro" id="IPR023214">
    <property type="entry name" value="HAD_sf"/>
</dbReference>
<evidence type="ECO:0000259" key="4">
    <source>
        <dbReference type="Pfam" id="PF00483"/>
    </source>
</evidence>
<reference evidence="7" key="2">
    <citation type="submission" date="2017-05" db="EMBL/GenBank/DDBJ databases">
        <title>Improved OligoMM genomes.</title>
        <authorList>
            <person name="Garzetti D."/>
        </authorList>
    </citation>
    <scope>NUCLEOTIDE SEQUENCE [LARGE SCALE GENOMIC DNA]</scope>
    <source>
        <strain evidence="7">KB18</strain>
    </source>
</reference>
<keyword evidence="2" id="KW-0479">Metal-binding</keyword>
<proteinExistence type="predicted"/>
<evidence type="ECO:0000313" key="7">
    <source>
        <dbReference type="Proteomes" id="UP000196710"/>
    </source>
</evidence>
<keyword evidence="3 6" id="KW-0378">Hydrolase</keyword>
<dbReference type="CDD" id="cd07503">
    <property type="entry name" value="HAD_HisB-N"/>
    <property type="match status" value="1"/>
</dbReference>
<evidence type="ECO:0000256" key="2">
    <source>
        <dbReference type="ARBA" id="ARBA00022723"/>
    </source>
</evidence>
<dbReference type="GO" id="GO:0016791">
    <property type="term" value="F:phosphatase activity"/>
    <property type="evidence" value="ECO:0007669"/>
    <property type="project" value="InterPro"/>
</dbReference>
<dbReference type="Pfam" id="PF00483">
    <property type="entry name" value="NTP_transferase"/>
    <property type="match status" value="1"/>
</dbReference>
<dbReference type="Proteomes" id="UP000196710">
    <property type="component" value="Chromosome"/>
</dbReference>
<reference evidence="5" key="1">
    <citation type="journal article" date="2017" name="Genome Announc.">
        <title>High-Quality Whole-Genome Sequences of the Oligo-Mouse-Microbiota Bacterial Community.</title>
        <authorList>
            <person name="Garzetti D."/>
            <person name="Brugiroux S."/>
            <person name="Bunk B."/>
            <person name="Pukall R."/>
            <person name="McCoy K.D."/>
            <person name="Macpherson A.J."/>
            <person name="Stecher B."/>
        </authorList>
    </citation>
    <scope>NUCLEOTIDE SEQUENCE</scope>
    <source>
        <strain evidence="5">KB18</strain>
    </source>
</reference>
<dbReference type="InterPro" id="IPR050486">
    <property type="entry name" value="Mannose-1P_guanyltransferase"/>
</dbReference>
<dbReference type="EMBL" id="CP065321">
    <property type="protein sequence ID" value="QQR29789.1"/>
    <property type="molecule type" value="Genomic_DNA"/>
</dbReference>
<protein>
    <submittedName>
        <fullName evidence="5">D,D-heptose 1,7-bisphosphate phosphatase</fullName>
    </submittedName>
    <submittedName>
        <fullName evidence="6">HAD-IIIA family hydrolase</fullName>
    </submittedName>
</protein>
<dbReference type="KEGG" id="amur:ADH66_07420"/>
<dbReference type="Gene3D" id="3.90.550.10">
    <property type="entry name" value="Spore Coat Polysaccharide Biosynthesis Protein SpsA, Chain A"/>
    <property type="match status" value="1"/>
</dbReference>
<evidence type="ECO:0000313" key="5">
    <source>
        <dbReference type="EMBL" id="ASB40504.1"/>
    </source>
</evidence>
<dbReference type="InterPro" id="IPR036412">
    <property type="entry name" value="HAD-like_sf"/>
</dbReference>
<dbReference type="EMBL" id="CP021422">
    <property type="protein sequence ID" value="ASB40504.1"/>
    <property type="molecule type" value="Genomic_DNA"/>
</dbReference>
<dbReference type="PANTHER" id="PTHR22572">
    <property type="entry name" value="SUGAR-1-PHOSPHATE GUANYL TRANSFERASE"/>
    <property type="match status" value="1"/>
</dbReference>
<accession>A0A1Z2XQ17</accession>
<dbReference type="AlphaFoldDB" id="A0A1Z2XQ17"/>
<organism evidence="6 8">
    <name type="scientific">Acutalibacter muris</name>
    <dbReference type="NCBI Taxonomy" id="1796620"/>
    <lineage>
        <taxon>Bacteria</taxon>
        <taxon>Bacillati</taxon>
        <taxon>Bacillota</taxon>
        <taxon>Clostridia</taxon>
        <taxon>Eubacteriales</taxon>
        <taxon>Acutalibacteraceae</taxon>
        <taxon>Acutalibacter</taxon>
    </lineage>
</organism>
<dbReference type="InterPro" id="IPR006549">
    <property type="entry name" value="HAD-SF_hydro_IIIA"/>
</dbReference>
<dbReference type="InterPro" id="IPR029044">
    <property type="entry name" value="Nucleotide-diphossugar_trans"/>
</dbReference>
<dbReference type="SUPFAM" id="SSF56784">
    <property type="entry name" value="HAD-like"/>
    <property type="match status" value="1"/>
</dbReference>
<reference evidence="6 8" key="3">
    <citation type="submission" date="2020-11" db="EMBL/GenBank/DDBJ databases">
        <title>Closed and high quality bacterial genomes of the OMM12 community.</title>
        <authorList>
            <person name="Marbouty M."/>
            <person name="Lamy-Besnier Q."/>
            <person name="Debarbieux L."/>
            <person name="Koszul R."/>
        </authorList>
    </citation>
    <scope>NUCLEOTIDE SEQUENCE [LARGE SCALE GENOMIC DNA]</scope>
    <source>
        <strain evidence="6 8">KB18</strain>
    </source>
</reference>
<dbReference type="GO" id="GO:0046872">
    <property type="term" value="F:metal ion binding"/>
    <property type="evidence" value="ECO:0007669"/>
    <property type="project" value="UniProtKB-KW"/>
</dbReference>
<sequence length="401" mass="45131">MVAVITAGGRGTRIASVDGSVPKPMLPVAGKPVLKRQVEGLRRQGIDRIIFTIGYKGGQIRDFFGDGSLFGVQIDYIEEKEPLGTAGALYYLKDRVKEDFLLINGDLIFDVDLHRMMDFHKERHAAATLLVHPNDHPYDSGLIAAGETGQVNGWLSKEDKRGWYQNCANAGIHILSPRLLDKLDAPQKTDLDRDLLKPRIRSGEVYAYRSPEYVKDMGTPERIAQVEKDLRSGLVARKNLCRKQRAVFLDRDGTINKYVGFLRNIDDFELIDGVAERIRKINQSGYLAIVVTNQPVIARGEVTWAQLREIHDKMETLLGEKGAYVEDIFVCPHHPDRGFPGEVAEYKVDCDCRKPKPGMLLRAAERYNIDLSESWMVGDSESDMEAGRRAGCHVKRVINVR</sequence>
<dbReference type="CDD" id="cd04181">
    <property type="entry name" value="NTP_transferase"/>
    <property type="match status" value="1"/>
</dbReference>
<dbReference type="Pfam" id="PF13242">
    <property type="entry name" value="Hydrolase_like"/>
    <property type="match status" value="1"/>
</dbReference>
<evidence type="ECO:0000256" key="1">
    <source>
        <dbReference type="ARBA" id="ARBA00022490"/>
    </source>
</evidence>
<dbReference type="RefSeq" id="WP_084384173.1">
    <property type="nucleotide sequence ID" value="NZ_CP021422.1"/>
</dbReference>
<gene>
    <name evidence="5" type="ORF">ADH66_07420</name>
    <name evidence="6" type="ORF">I5Q82_17475</name>
</gene>
<dbReference type="InterPro" id="IPR005835">
    <property type="entry name" value="NTP_transferase_dom"/>
</dbReference>
<feature type="domain" description="Nucleotidyl transferase" evidence="4">
    <location>
        <begin position="3"/>
        <end position="231"/>
    </location>
</feature>
<dbReference type="Proteomes" id="UP000596035">
    <property type="component" value="Chromosome"/>
</dbReference>
<dbReference type="Gene3D" id="3.40.50.1000">
    <property type="entry name" value="HAD superfamily/HAD-like"/>
    <property type="match status" value="1"/>
</dbReference>
<dbReference type="SUPFAM" id="SSF53448">
    <property type="entry name" value="Nucleotide-diphospho-sugar transferases"/>
    <property type="match status" value="1"/>
</dbReference>
<keyword evidence="7" id="KW-1185">Reference proteome</keyword>